<gene>
    <name evidence="4" type="ORF">SAMN02745131_02962</name>
</gene>
<dbReference type="InterPro" id="IPR041114">
    <property type="entry name" value="Nos_propeller"/>
</dbReference>
<dbReference type="InterPro" id="IPR015943">
    <property type="entry name" value="WD40/YVTN_repeat-like_dom_sf"/>
</dbReference>
<evidence type="ECO:0000313" key="5">
    <source>
        <dbReference type="Proteomes" id="UP000184048"/>
    </source>
</evidence>
<evidence type="ECO:0000313" key="4">
    <source>
        <dbReference type="EMBL" id="SHF56408.1"/>
    </source>
</evidence>
<dbReference type="InterPro" id="IPR026468">
    <property type="entry name" value="Nitrous_oxide_Rdtase_Sec-dep"/>
</dbReference>
<dbReference type="GO" id="GO:0030313">
    <property type="term" value="C:cell envelope"/>
    <property type="evidence" value="ECO:0007669"/>
    <property type="project" value="UniProtKB-SubCell"/>
</dbReference>
<dbReference type="Proteomes" id="UP000184048">
    <property type="component" value="Unassembled WGS sequence"/>
</dbReference>
<dbReference type="Pfam" id="PF18764">
    <property type="entry name" value="nos_propeller"/>
    <property type="match status" value="1"/>
</dbReference>
<reference evidence="4 5" key="1">
    <citation type="submission" date="2016-11" db="EMBL/GenBank/DDBJ databases">
        <authorList>
            <person name="Jaros S."/>
            <person name="Januszkiewicz K."/>
            <person name="Wedrychowicz H."/>
        </authorList>
    </citation>
    <scope>NUCLEOTIDE SEQUENCE [LARGE SCALE GENOMIC DNA]</scope>
    <source>
        <strain evidence="4 5">DSM 18119</strain>
    </source>
</reference>
<accession>A0A1M5CNW5</accession>
<dbReference type="STRING" id="1121884.SAMN02745131_02962"/>
<dbReference type="InterPro" id="IPR011045">
    <property type="entry name" value="N2O_reductase_N"/>
</dbReference>
<dbReference type="OrthoDB" id="9759695at2"/>
<dbReference type="GO" id="GO:0005507">
    <property type="term" value="F:copper ion binding"/>
    <property type="evidence" value="ECO:0007669"/>
    <property type="project" value="InterPro"/>
</dbReference>
<dbReference type="NCBIfam" id="TIGR04246">
    <property type="entry name" value="nitrous_NosZ_Gp"/>
    <property type="match status" value="1"/>
</dbReference>
<comment type="subcellular location">
    <subcellularLocation>
        <location evidence="1">Cell envelope</location>
    </subcellularLocation>
</comment>
<dbReference type="InterPro" id="IPR001505">
    <property type="entry name" value="Copper_CuA"/>
</dbReference>
<dbReference type="PROSITE" id="PS00078">
    <property type="entry name" value="COX2"/>
    <property type="match status" value="1"/>
</dbReference>
<dbReference type="RefSeq" id="WP_072836114.1">
    <property type="nucleotide sequence ID" value="NZ_FQUU01000013.1"/>
</dbReference>
<protein>
    <submittedName>
        <fullName evidence="4">Nitrous-oxide reductase</fullName>
    </submittedName>
</protein>
<dbReference type="PANTHER" id="PTHR42838">
    <property type="entry name" value="CYTOCHROME C OXIDASE SUBUNIT II"/>
    <property type="match status" value="1"/>
</dbReference>
<dbReference type="Gene3D" id="2.130.10.10">
    <property type="entry name" value="YVTN repeat-like/Quinoprotein amine dehydrogenase"/>
    <property type="match status" value="1"/>
</dbReference>
<name>A0A1M5CNW5_9BACT</name>
<dbReference type="Gene3D" id="2.60.40.420">
    <property type="entry name" value="Cupredoxins - blue copper proteins"/>
    <property type="match status" value="1"/>
</dbReference>
<keyword evidence="3" id="KW-0186">Copper</keyword>
<dbReference type="InterPro" id="IPR008972">
    <property type="entry name" value="Cupredoxin"/>
</dbReference>
<dbReference type="AlphaFoldDB" id="A0A1M5CNW5"/>
<dbReference type="InterPro" id="IPR051403">
    <property type="entry name" value="NosZ/Cyto_c_oxidase_sub2"/>
</dbReference>
<dbReference type="SUPFAM" id="SSF49503">
    <property type="entry name" value="Cupredoxins"/>
    <property type="match status" value="1"/>
</dbReference>
<sequence>MNPNSNRFLSALAITAIAAVSLNSCKPKGAEAAISGDAASKVYVAPGKYDEFYDFVSGGFNGQMSVYGIPSGRLLRIIPVFSTFAENGYGFSEETKPMLNTSHGFVPWDDLHHIALSTTNGEHDGRWVFANGNNTPRIARVDLKSFRTAEIIEIPNSAGNHSSPFITENTEYTVAGTRFSIPIQGNPDVPINTYKQNFKGTISFVKVDSSTGHMNIAFQILTPGVNFDLSRAGKGKSHDWFFFSCYNSEKANTLLEVNASAKDKDFIMAVNWKKAEQYAKAGKGKMVPAEYAHNIYDEVKHQATSTIEKQVLMLDPKDCPDMIYFIPCPKSPHGTDVDPTGEYIVGSGKLAALIPVFSFTKIQQAIANKTFDGTFDGFPILKYEAVLHGEVQKPGLGPLHTEFDNNGNAYTSMFVSSEIVKWNIKDVKVLDRVPTYYSIGHLSVMGGPTRKPYGKYMIAYNKITKDRYLPTGPELAQSAQLYDISGDKMKMILDFPTVGEPHYAEAIPAEKIRNNSIKIYKIEENQNPYAAKGEAQTKVTRNGNEVHVYMTAIRSHLTPDNIEGIQQGDVVYFHVTNLEQDWDVPHGFAIKNANNAEILIMPGETQTLKYIADKVGIFPFYCTDFCSALHQEMQGYLRVSPKGSNVALMFSTGKNYPAVDTTTKTVKP</sequence>
<organism evidence="4 5">
    <name type="scientific">Flavisolibacter ginsengisoli DSM 18119</name>
    <dbReference type="NCBI Taxonomy" id="1121884"/>
    <lineage>
        <taxon>Bacteria</taxon>
        <taxon>Pseudomonadati</taxon>
        <taxon>Bacteroidota</taxon>
        <taxon>Chitinophagia</taxon>
        <taxon>Chitinophagales</taxon>
        <taxon>Chitinophagaceae</taxon>
        <taxon>Flavisolibacter</taxon>
    </lineage>
</organism>
<dbReference type="EMBL" id="FQUU01000013">
    <property type="protein sequence ID" value="SHF56408.1"/>
    <property type="molecule type" value="Genomic_DNA"/>
</dbReference>
<dbReference type="InterPro" id="IPR034205">
    <property type="entry name" value="N2OR_C"/>
</dbReference>
<evidence type="ECO:0000256" key="3">
    <source>
        <dbReference type="ARBA" id="ARBA00023008"/>
    </source>
</evidence>
<evidence type="ECO:0000256" key="2">
    <source>
        <dbReference type="ARBA" id="ARBA00022723"/>
    </source>
</evidence>
<keyword evidence="2" id="KW-0479">Metal-binding</keyword>
<dbReference type="PANTHER" id="PTHR42838:SF2">
    <property type="entry name" value="NITROUS-OXIDE REDUCTASE"/>
    <property type="match status" value="1"/>
</dbReference>
<keyword evidence="5" id="KW-1185">Reference proteome</keyword>
<evidence type="ECO:0000256" key="1">
    <source>
        <dbReference type="ARBA" id="ARBA00004196"/>
    </source>
</evidence>
<dbReference type="CDD" id="cd04223">
    <property type="entry name" value="N2OR_C"/>
    <property type="match status" value="1"/>
</dbReference>
<dbReference type="SUPFAM" id="SSF50974">
    <property type="entry name" value="Nitrous oxide reductase, N-terminal domain"/>
    <property type="match status" value="1"/>
</dbReference>
<proteinExistence type="predicted"/>